<dbReference type="EMBL" id="BEHY01000083">
    <property type="protein sequence ID" value="GBD09936.1"/>
    <property type="molecule type" value="Genomic_DNA"/>
</dbReference>
<organism evidence="2 3">
    <name type="scientific">Candidatus Thermoflexus japonica</name>
    <dbReference type="NCBI Taxonomy" id="2035417"/>
    <lineage>
        <taxon>Bacteria</taxon>
        <taxon>Bacillati</taxon>
        <taxon>Chloroflexota</taxon>
        <taxon>Thermoflexia</taxon>
        <taxon>Thermoflexales</taxon>
        <taxon>Thermoflexaceae</taxon>
        <taxon>Thermoflexus</taxon>
    </lineage>
</organism>
<evidence type="ECO:0000313" key="2">
    <source>
        <dbReference type="EMBL" id="GBD09936.1"/>
    </source>
</evidence>
<evidence type="ECO:0000313" key="3">
    <source>
        <dbReference type="Proteomes" id="UP000236642"/>
    </source>
</evidence>
<evidence type="ECO:0000256" key="1">
    <source>
        <dbReference type="SAM" id="Phobius"/>
    </source>
</evidence>
<proteinExistence type="predicted"/>
<dbReference type="Proteomes" id="UP000236642">
    <property type="component" value="Unassembled WGS sequence"/>
</dbReference>
<protein>
    <recommendedName>
        <fullName evidence="4">DUF3147 family protein</fullName>
    </recommendedName>
</protein>
<evidence type="ECO:0008006" key="4">
    <source>
        <dbReference type="Google" id="ProtNLM"/>
    </source>
</evidence>
<accession>A0A2H5Y909</accession>
<feature type="transmembrane region" description="Helical" evidence="1">
    <location>
        <begin position="86"/>
        <end position="104"/>
    </location>
</feature>
<comment type="caution">
    <text evidence="2">The sequence shown here is derived from an EMBL/GenBank/DDBJ whole genome shotgun (WGS) entry which is preliminary data.</text>
</comment>
<sequence>MERWANIGIAWLIIAAVALIQERSRVLAGILAAMPLSIPLAMWIVYAETRDLEQTARFARSTFLALIPSLGFVLAAWLLLARRVPFGWSLLGGYAAWLGMLLIWRGLGILR</sequence>
<dbReference type="AlphaFoldDB" id="A0A2H5Y909"/>
<feature type="transmembrane region" description="Helical" evidence="1">
    <location>
        <begin position="58"/>
        <end position="80"/>
    </location>
</feature>
<feature type="transmembrane region" description="Helical" evidence="1">
    <location>
        <begin position="27"/>
        <end position="46"/>
    </location>
</feature>
<keyword evidence="1" id="KW-0812">Transmembrane</keyword>
<keyword evidence="1" id="KW-1133">Transmembrane helix</keyword>
<reference evidence="3" key="1">
    <citation type="submission" date="2017-09" db="EMBL/GenBank/DDBJ databases">
        <title>Metaegenomics of thermophilic ammonia-oxidizing enrichment culture.</title>
        <authorList>
            <person name="Kato S."/>
            <person name="Suzuki K."/>
        </authorList>
    </citation>
    <scope>NUCLEOTIDE SEQUENCE [LARGE SCALE GENOMIC DNA]</scope>
</reference>
<keyword evidence="1" id="KW-0472">Membrane</keyword>
<gene>
    <name evidence="2" type="ORF">HRbin22_02198</name>
</gene>
<feature type="transmembrane region" description="Helical" evidence="1">
    <location>
        <begin position="5"/>
        <end position="21"/>
    </location>
</feature>
<name>A0A2H5Y909_9CHLR</name>